<evidence type="ECO:0000313" key="2">
    <source>
        <dbReference type="EMBL" id="MCE5168213.1"/>
    </source>
</evidence>
<organism evidence="2 3">
    <name type="scientific">Paenibacillus profundus</name>
    <dbReference type="NCBI Taxonomy" id="1173085"/>
    <lineage>
        <taxon>Bacteria</taxon>
        <taxon>Bacillati</taxon>
        <taxon>Bacillota</taxon>
        <taxon>Bacilli</taxon>
        <taxon>Bacillales</taxon>
        <taxon>Paenibacillaceae</taxon>
        <taxon>Paenibacillus</taxon>
    </lineage>
</organism>
<keyword evidence="3" id="KW-1185">Reference proteome</keyword>
<accession>A0ABS8Y8V1</accession>
<dbReference type="Pfam" id="PF00583">
    <property type="entry name" value="Acetyltransf_1"/>
    <property type="match status" value="1"/>
</dbReference>
<proteinExistence type="predicted"/>
<gene>
    <name evidence="2" type="ORF">LQV63_02605</name>
</gene>
<sequence>MLGFEGEQLVSFATGHYFAEVNSGFIVYIVTNPFVRSRGLGAKTLSKLEELLHKDAAAAGYASLSAIILEIETQEIAHTEAEKEDCMKRNQ</sequence>
<dbReference type="SUPFAM" id="SSF55729">
    <property type="entry name" value="Acyl-CoA N-acyltransferases (Nat)"/>
    <property type="match status" value="1"/>
</dbReference>
<reference evidence="2 3" key="1">
    <citation type="submission" date="2021-11" db="EMBL/GenBank/DDBJ databases">
        <title>Draft genome sequence of Paenibacillus profundus YoMME, a new Gram-positive bacteria with exoelectrogenic properties.</title>
        <authorList>
            <person name="Hubenova Y."/>
            <person name="Hubenova E."/>
            <person name="Manasiev Y."/>
            <person name="Peykov S."/>
            <person name="Mitov M."/>
        </authorList>
    </citation>
    <scope>NUCLEOTIDE SEQUENCE [LARGE SCALE GENOMIC DNA]</scope>
    <source>
        <strain evidence="2 3">YoMME</strain>
    </source>
</reference>
<dbReference type="InterPro" id="IPR000182">
    <property type="entry name" value="GNAT_dom"/>
</dbReference>
<comment type="caution">
    <text evidence="2">The sequence shown here is derived from an EMBL/GenBank/DDBJ whole genome shotgun (WGS) entry which is preliminary data.</text>
</comment>
<dbReference type="RefSeq" id="WP_233695521.1">
    <property type="nucleotide sequence ID" value="NZ_JAJNBZ010000001.1"/>
</dbReference>
<name>A0ABS8Y8V1_9BACL</name>
<dbReference type="EMBL" id="JAJNBZ010000001">
    <property type="protein sequence ID" value="MCE5168213.1"/>
    <property type="molecule type" value="Genomic_DNA"/>
</dbReference>
<protein>
    <recommendedName>
        <fullName evidence="1">N-acetyltransferase domain-containing protein</fullName>
    </recommendedName>
</protein>
<evidence type="ECO:0000259" key="1">
    <source>
        <dbReference type="Pfam" id="PF00583"/>
    </source>
</evidence>
<dbReference type="Gene3D" id="3.40.630.30">
    <property type="match status" value="1"/>
</dbReference>
<dbReference type="Proteomes" id="UP001199916">
    <property type="component" value="Unassembled WGS sequence"/>
</dbReference>
<feature type="domain" description="N-acetyltransferase" evidence="1">
    <location>
        <begin position="4"/>
        <end position="55"/>
    </location>
</feature>
<evidence type="ECO:0000313" key="3">
    <source>
        <dbReference type="Proteomes" id="UP001199916"/>
    </source>
</evidence>
<dbReference type="InterPro" id="IPR016181">
    <property type="entry name" value="Acyl_CoA_acyltransferase"/>
</dbReference>